<organism evidence="2 3">
    <name type="scientific">Acetobacter malorum DSM 14337</name>
    <dbReference type="NCBI Taxonomy" id="1307910"/>
    <lineage>
        <taxon>Bacteria</taxon>
        <taxon>Pseudomonadati</taxon>
        <taxon>Pseudomonadota</taxon>
        <taxon>Alphaproteobacteria</taxon>
        <taxon>Acetobacterales</taxon>
        <taxon>Acetobacteraceae</taxon>
        <taxon>Acetobacter</taxon>
    </lineage>
</organism>
<evidence type="ECO:0000313" key="3">
    <source>
        <dbReference type="Proteomes" id="UP001065047"/>
    </source>
</evidence>
<proteinExistence type="predicted"/>
<comment type="caution">
    <text evidence="2">The sequence shown here is derived from an EMBL/GenBank/DDBJ whole genome shotgun (WGS) entry which is preliminary data.</text>
</comment>
<feature type="region of interest" description="Disordered" evidence="1">
    <location>
        <begin position="70"/>
        <end position="94"/>
    </location>
</feature>
<dbReference type="EMBL" id="BAPF01000050">
    <property type="protein sequence ID" value="GBQ84755.1"/>
    <property type="molecule type" value="Genomic_DNA"/>
</dbReference>
<dbReference type="GeneID" id="29556935"/>
<protein>
    <submittedName>
        <fullName evidence="2">Uncharacterized protein</fullName>
    </submittedName>
</protein>
<dbReference type="RefSeq" id="WP_061505613.1">
    <property type="nucleotide sequence ID" value="NZ_BAPF01000050.1"/>
</dbReference>
<keyword evidence="3" id="KW-1185">Reference proteome</keyword>
<accession>A0ABQ0PYG9</accession>
<reference evidence="2" key="1">
    <citation type="submission" date="2013-04" db="EMBL/GenBank/DDBJ databases">
        <title>The genome sequencing project of 58 acetic acid bacteria.</title>
        <authorList>
            <person name="Okamoto-Kainuma A."/>
            <person name="Ishikawa M."/>
            <person name="Umino S."/>
            <person name="Koizumi Y."/>
            <person name="Shiwa Y."/>
            <person name="Yoshikawa H."/>
            <person name="Matsutani M."/>
            <person name="Matsushita K."/>
        </authorList>
    </citation>
    <scope>NUCLEOTIDE SEQUENCE</scope>
    <source>
        <strain evidence="2">DSM 14337</strain>
    </source>
</reference>
<dbReference type="Proteomes" id="UP001065047">
    <property type="component" value="Unassembled WGS sequence"/>
</dbReference>
<evidence type="ECO:0000313" key="2">
    <source>
        <dbReference type="EMBL" id="GBQ84755.1"/>
    </source>
</evidence>
<name>A0ABQ0PYG9_9PROT</name>
<evidence type="ECO:0000256" key="1">
    <source>
        <dbReference type="SAM" id="MobiDB-lite"/>
    </source>
</evidence>
<sequence>MSVTREQDKAQYWIVNEDGQNVRISEGKGSDGCFYRREGHDTVLRLVQHDGETLVDGEFAYHAQAFIRPEENPCGAMERAGSSPPSADEDGPSP</sequence>
<gene>
    <name evidence="2" type="ORF">AA14337_2905</name>
</gene>